<sequence>MKIHEVIRLRNVYGGETTLNDLVNLIQGNKIYRCPKCGGSGTTIKRVNRAQYWECCDDYKEIKVTCDLCNGEGYTEKIYKPRMVQDGWKCE</sequence>
<comment type="caution">
    <text evidence="1">The sequence shown here is derived from an EMBL/GenBank/DDBJ whole genome shotgun (WGS) entry which is preliminary data.</text>
</comment>
<dbReference type="Proteomes" id="UP000261105">
    <property type="component" value="Unassembled WGS sequence"/>
</dbReference>
<dbReference type="SUPFAM" id="SSF57938">
    <property type="entry name" value="DnaJ/Hsp40 cysteine-rich domain"/>
    <property type="match status" value="1"/>
</dbReference>
<dbReference type="EMBL" id="QSUZ01000001">
    <property type="protein sequence ID" value="RGN90596.1"/>
    <property type="molecule type" value="Genomic_DNA"/>
</dbReference>
<accession>A0A3E5ENM5</accession>
<reference evidence="1 2" key="1">
    <citation type="submission" date="2018-08" db="EMBL/GenBank/DDBJ databases">
        <title>A genome reference for cultivated species of the human gut microbiota.</title>
        <authorList>
            <person name="Zou Y."/>
            <person name="Xue W."/>
            <person name="Luo G."/>
        </authorList>
    </citation>
    <scope>NUCLEOTIDE SEQUENCE [LARGE SCALE GENOMIC DNA]</scope>
    <source>
        <strain evidence="1 2">OM03-6</strain>
    </source>
</reference>
<evidence type="ECO:0000313" key="1">
    <source>
        <dbReference type="EMBL" id="RGN90596.1"/>
    </source>
</evidence>
<dbReference type="InterPro" id="IPR036410">
    <property type="entry name" value="HSP_DnaJ_Cys-rich_dom_sf"/>
</dbReference>
<proteinExistence type="predicted"/>
<dbReference type="AlphaFoldDB" id="A0A3E5ENM5"/>
<name>A0A3E5ENM5_9FIRM</name>
<evidence type="ECO:0000313" key="2">
    <source>
        <dbReference type="Proteomes" id="UP000261105"/>
    </source>
</evidence>
<gene>
    <name evidence="1" type="ORF">DXB38_00995</name>
</gene>
<organism evidence="1 2">
    <name type="scientific">Blautia obeum</name>
    <dbReference type="NCBI Taxonomy" id="40520"/>
    <lineage>
        <taxon>Bacteria</taxon>
        <taxon>Bacillati</taxon>
        <taxon>Bacillota</taxon>
        <taxon>Clostridia</taxon>
        <taxon>Lachnospirales</taxon>
        <taxon>Lachnospiraceae</taxon>
        <taxon>Blautia</taxon>
    </lineage>
</organism>
<protein>
    <submittedName>
        <fullName evidence="1">Uncharacterized protein</fullName>
    </submittedName>
</protein>